<keyword evidence="2" id="KW-1133">Transmembrane helix</keyword>
<dbReference type="RefSeq" id="WP_379272853.1">
    <property type="nucleotide sequence ID" value="NZ_JBHUGT010000045.1"/>
</dbReference>
<comment type="caution">
    <text evidence="3">The sequence shown here is derived from an EMBL/GenBank/DDBJ whole genome shotgun (WGS) entry which is preliminary data.</text>
</comment>
<organism evidence="3 4">
    <name type="scientific">Paenibacillus thailandensis</name>
    <dbReference type="NCBI Taxonomy" id="393250"/>
    <lineage>
        <taxon>Bacteria</taxon>
        <taxon>Bacillati</taxon>
        <taxon>Bacillota</taxon>
        <taxon>Bacilli</taxon>
        <taxon>Bacillales</taxon>
        <taxon>Paenibacillaceae</taxon>
        <taxon>Paenibacillus</taxon>
    </lineage>
</organism>
<sequence length="755" mass="82855">MRADVARGRLLRTQAAGGLLFGKDGAVTVFSVVVLSALLLFVSVLIDYARIAMLNKMTEDAARSGVRSVLSAYDESLYGRYGLFGRGGTDGDRILEHVTASNLERAEETGSVEEAFRLVNPSLEEAHVNASETLGHHDVFRRQVLEEMKYKAPVDFTLELAGKFVPIATAAKEAAVTVNLLEKLNKLYEERQKKLDRVLGLQLAAAQALQDSGIDRLIPYKVSELVQGGDDTAAGLAADYPEYAEWVLEDEALAERGLPRVNTEKIKEYRDRAHGLLNELKPAGTKVMNKHTKLQGEALTALEEAERLNEQMRTVHAQAEQSGATEGFDKAEGKQVTGQKQADIPASNKSDMEEIRAMGQEVILPAGWFQEYRTELSEQAAAYASLDMEIGGFGSNLAYGLDHPDPDSRLIQEGALNLRTAYDQYDRQYIRQGSKLDDRKSKLTDNAVSEELKRQREQIGEMWKQTRGFLHALTAIPQSEEHTRAFQEVQALYKDNLAFNEAVDEAEQSIEEPADADAAAEASYSLLDQMFGGIGDMLDKARDSVYFSEYAAGRFTYFAPQNLKAAVQNGDLTELTHGVALANQELEYIVYGFHDPVANLAAAYGELFAVRYAIRTMEGLSACKATGHPLLILSCSMLYGLEKTGEDMAAFAERGAAPLSKYAAFDVTYLEYLRLFLLLHGADGATKLARMSALIEHNTGAKLTAVPASVTAEVTAAADLWFIPGAIRLLGSMGLLQGRIDGGRYETTRTVGYSY</sequence>
<feature type="region of interest" description="Disordered" evidence="1">
    <location>
        <begin position="313"/>
        <end position="350"/>
    </location>
</feature>
<name>A0ABW5QXB8_9BACL</name>
<dbReference type="Proteomes" id="UP001597493">
    <property type="component" value="Unassembled WGS sequence"/>
</dbReference>
<evidence type="ECO:0000313" key="3">
    <source>
        <dbReference type="EMBL" id="MFD2660855.1"/>
    </source>
</evidence>
<keyword evidence="4" id="KW-1185">Reference proteome</keyword>
<proteinExistence type="predicted"/>
<evidence type="ECO:0000313" key="4">
    <source>
        <dbReference type="Proteomes" id="UP001597493"/>
    </source>
</evidence>
<gene>
    <name evidence="3" type="ORF">ACFSW5_11415</name>
</gene>
<accession>A0ABW5QXB8</accession>
<keyword evidence="2" id="KW-0812">Transmembrane</keyword>
<evidence type="ECO:0000256" key="1">
    <source>
        <dbReference type="SAM" id="MobiDB-lite"/>
    </source>
</evidence>
<keyword evidence="2" id="KW-0472">Membrane</keyword>
<dbReference type="EMBL" id="JBHUMY010000011">
    <property type="protein sequence ID" value="MFD2660855.1"/>
    <property type="molecule type" value="Genomic_DNA"/>
</dbReference>
<evidence type="ECO:0000256" key="2">
    <source>
        <dbReference type="SAM" id="Phobius"/>
    </source>
</evidence>
<protein>
    <submittedName>
        <fullName evidence="3">TadE/TadG family type IV pilus assembly protein</fullName>
    </submittedName>
</protein>
<feature type="transmembrane region" description="Helical" evidence="2">
    <location>
        <begin position="26"/>
        <end position="48"/>
    </location>
</feature>
<reference evidence="4" key="1">
    <citation type="journal article" date="2019" name="Int. J. Syst. Evol. Microbiol.">
        <title>The Global Catalogue of Microorganisms (GCM) 10K type strain sequencing project: providing services to taxonomists for standard genome sequencing and annotation.</title>
        <authorList>
            <consortium name="The Broad Institute Genomics Platform"/>
            <consortium name="The Broad Institute Genome Sequencing Center for Infectious Disease"/>
            <person name="Wu L."/>
            <person name="Ma J."/>
        </authorList>
    </citation>
    <scope>NUCLEOTIDE SEQUENCE [LARGE SCALE GENOMIC DNA]</scope>
    <source>
        <strain evidence="4">TISTR 1827</strain>
    </source>
</reference>